<dbReference type="Proteomes" id="UP001329825">
    <property type="component" value="Chromosome 7"/>
</dbReference>
<keyword evidence="2" id="KW-0472">Membrane</keyword>
<evidence type="ECO:0000313" key="3">
    <source>
        <dbReference type="EMBL" id="WRT68690.1"/>
    </source>
</evidence>
<keyword evidence="4" id="KW-1185">Reference proteome</keyword>
<protein>
    <submittedName>
        <fullName evidence="3">Uncharacterized protein</fullName>
    </submittedName>
</protein>
<evidence type="ECO:0000256" key="2">
    <source>
        <dbReference type="SAM" id="Phobius"/>
    </source>
</evidence>
<evidence type="ECO:0000256" key="1">
    <source>
        <dbReference type="SAM" id="MobiDB-lite"/>
    </source>
</evidence>
<dbReference type="EMBL" id="CP141887">
    <property type="protein sequence ID" value="WRT68690.1"/>
    <property type="molecule type" value="Genomic_DNA"/>
</dbReference>
<proteinExistence type="predicted"/>
<dbReference type="PROSITE" id="PS51257">
    <property type="entry name" value="PROKAR_LIPOPROTEIN"/>
    <property type="match status" value="1"/>
</dbReference>
<sequence length="189" mass="20826">MALAREIMRPRDESEDPPSPFSYFFPLILVVLACGGYIFWRRMRSRRNLQSTLPLNFPSRTPTGIRLSEDGPPANSFIHNNASTDSLPSHALQEIPELSEHNSLRSSPIPYTDTTNIPLPRLPNPHKTRVPSTSARLGAGRRSAKAKIKSPVEEDEETSDEESGKATFDIGDEDDNSEGGDDIGPLGKS</sequence>
<keyword evidence="2" id="KW-0812">Transmembrane</keyword>
<accession>A0ABZ1D5N1</accession>
<dbReference type="RefSeq" id="XP_062793429.1">
    <property type="nucleotide sequence ID" value="XM_062937378.1"/>
</dbReference>
<feature type="region of interest" description="Disordered" evidence="1">
    <location>
        <begin position="99"/>
        <end position="189"/>
    </location>
</feature>
<organism evidence="3 4">
    <name type="scientific">Kwoniella shivajii</name>
    <dbReference type="NCBI Taxonomy" id="564305"/>
    <lineage>
        <taxon>Eukaryota</taxon>
        <taxon>Fungi</taxon>
        <taxon>Dikarya</taxon>
        <taxon>Basidiomycota</taxon>
        <taxon>Agaricomycotina</taxon>
        <taxon>Tremellomycetes</taxon>
        <taxon>Tremellales</taxon>
        <taxon>Cryptococcaceae</taxon>
        <taxon>Kwoniella</taxon>
    </lineage>
</organism>
<dbReference type="GeneID" id="87957800"/>
<feature type="compositionally biased region" description="Acidic residues" evidence="1">
    <location>
        <begin position="170"/>
        <end position="181"/>
    </location>
</feature>
<reference evidence="3 4" key="1">
    <citation type="submission" date="2024-01" db="EMBL/GenBank/DDBJ databases">
        <title>Comparative genomics of Cryptococcus and Kwoniella reveals pathogenesis evolution and contrasting modes of karyotype evolution via chromosome fusion or intercentromeric recombination.</title>
        <authorList>
            <person name="Coelho M.A."/>
            <person name="David-Palma M."/>
            <person name="Shea T."/>
            <person name="Bowers K."/>
            <person name="McGinley-Smith S."/>
            <person name="Mohammad A.W."/>
            <person name="Gnirke A."/>
            <person name="Yurkov A.M."/>
            <person name="Nowrousian M."/>
            <person name="Sun S."/>
            <person name="Cuomo C.A."/>
            <person name="Heitman J."/>
        </authorList>
    </citation>
    <scope>NUCLEOTIDE SEQUENCE [LARGE SCALE GENOMIC DNA]</scope>
    <source>
        <strain evidence="3">CBS 11374</strain>
    </source>
</reference>
<feature type="transmembrane region" description="Helical" evidence="2">
    <location>
        <begin position="20"/>
        <end position="40"/>
    </location>
</feature>
<name>A0ABZ1D5N1_9TREE</name>
<keyword evidence="2" id="KW-1133">Transmembrane helix</keyword>
<gene>
    <name evidence="3" type="ORF">IL334_005670</name>
</gene>
<evidence type="ECO:0000313" key="4">
    <source>
        <dbReference type="Proteomes" id="UP001329825"/>
    </source>
</evidence>